<evidence type="ECO:0000256" key="4">
    <source>
        <dbReference type="ARBA" id="ARBA00023139"/>
    </source>
</evidence>
<evidence type="ECO:0000256" key="2">
    <source>
        <dbReference type="ARBA" id="ARBA00022729"/>
    </source>
</evidence>
<dbReference type="PROSITE" id="PS51257">
    <property type="entry name" value="PROKAR_LIPOPROTEIN"/>
    <property type="match status" value="1"/>
</dbReference>
<organism evidence="7 8">
    <name type="scientific">Gordoniibacillus kamchatkensis</name>
    <dbReference type="NCBI Taxonomy" id="1590651"/>
    <lineage>
        <taxon>Bacteria</taxon>
        <taxon>Bacillati</taxon>
        <taxon>Bacillota</taxon>
        <taxon>Bacilli</taxon>
        <taxon>Bacillales</taxon>
        <taxon>Paenibacillaceae</taxon>
        <taxon>Gordoniibacillus</taxon>
    </lineage>
</organism>
<proteinExistence type="predicted"/>
<feature type="chain" id="PRO_5047365442" evidence="6">
    <location>
        <begin position="22"/>
        <end position="508"/>
    </location>
</feature>
<dbReference type="PANTHER" id="PTHR43649">
    <property type="entry name" value="ARABINOSE-BINDING PROTEIN-RELATED"/>
    <property type="match status" value="1"/>
</dbReference>
<name>A0ABR5AQ86_9BACL</name>
<comment type="caution">
    <text evidence="7">The sequence shown here is derived from an EMBL/GenBank/DDBJ whole genome shotgun (WGS) entry which is preliminary data.</text>
</comment>
<dbReference type="Gene3D" id="3.40.190.10">
    <property type="entry name" value="Periplasmic binding protein-like II"/>
    <property type="match status" value="2"/>
</dbReference>
<keyword evidence="3" id="KW-0472">Membrane</keyword>
<evidence type="ECO:0000256" key="1">
    <source>
        <dbReference type="ARBA" id="ARBA00022475"/>
    </source>
</evidence>
<evidence type="ECO:0000313" key="8">
    <source>
        <dbReference type="Proteomes" id="UP000031967"/>
    </source>
</evidence>
<keyword evidence="8" id="KW-1185">Reference proteome</keyword>
<dbReference type="InterPro" id="IPR050490">
    <property type="entry name" value="Bact_solute-bd_prot1"/>
</dbReference>
<sequence>MKVKQASLSLAVLLAGSVALAACSNSGKSGAETGNSGSKQQVTEITMNTLSYATEFPDENDVILKEFEKRTNTKLKIDWVPVTTSDDKFNVLYASGNLPDLTFVEDLGNQQIRSMIDQGVFWDLTPFIKDYKNLSNPAIQMMWDNSKINGKNYSIPRFYPTHGGGVFPMLRKDWLDKLGLKPPQTMDQFFDVLKAFKDSDADGNGKKDTVPYSSGPASMGFVYGVYNETQGDWKLKDGKLVPVMTEDASRDALLWIKKAYDAGLFPNDFAILKTSQLNDLLLSGKAGGQGFAMNNAITRTIEIRKVDPKADLIPLTSLKTANGAPYTPSTPGFYGHFLIPKKVPEAKVRKLLQFMDYGYSPEGNELANYGIKDVHFKLENGKRVLTDQFKKDKVDIGFQYIFLKLSDEQVLGDPSMADAATYARNQSILDERKKINVPNPAQGLVSDANTKLMPDIKKKVDDMRIKVILGQEKIEAYDDFIKKLKDDPNLQKVTKEMNEVYAQAQKNK</sequence>
<gene>
    <name evidence="7" type="ORF">SD70_01145</name>
</gene>
<dbReference type="Proteomes" id="UP000031967">
    <property type="component" value="Unassembled WGS sequence"/>
</dbReference>
<dbReference type="Pfam" id="PF13416">
    <property type="entry name" value="SBP_bac_8"/>
    <property type="match status" value="1"/>
</dbReference>
<keyword evidence="4" id="KW-0564">Palmitate</keyword>
<keyword evidence="1" id="KW-1003">Cell membrane</keyword>
<protein>
    <submittedName>
        <fullName evidence="7">ABC transporter substrate-binding protein</fullName>
    </submittedName>
</protein>
<evidence type="ECO:0000256" key="6">
    <source>
        <dbReference type="SAM" id="SignalP"/>
    </source>
</evidence>
<dbReference type="PANTHER" id="PTHR43649:SF33">
    <property type="entry name" value="POLYGALACTURONAN_RHAMNOGALACTURONAN-BINDING PROTEIN YTCQ"/>
    <property type="match status" value="1"/>
</dbReference>
<feature type="signal peptide" evidence="6">
    <location>
        <begin position="1"/>
        <end position="21"/>
    </location>
</feature>
<dbReference type="EMBL" id="JXAK01000001">
    <property type="protein sequence ID" value="KIL42522.1"/>
    <property type="molecule type" value="Genomic_DNA"/>
</dbReference>
<evidence type="ECO:0000256" key="3">
    <source>
        <dbReference type="ARBA" id="ARBA00023136"/>
    </source>
</evidence>
<keyword evidence="5" id="KW-0449">Lipoprotein</keyword>
<dbReference type="RefSeq" id="WP_041044839.1">
    <property type="nucleotide sequence ID" value="NZ_JXAK01000001.1"/>
</dbReference>
<keyword evidence="2 6" id="KW-0732">Signal</keyword>
<dbReference type="InterPro" id="IPR006059">
    <property type="entry name" value="SBP"/>
</dbReference>
<evidence type="ECO:0000313" key="7">
    <source>
        <dbReference type="EMBL" id="KIL42522.1"/>
    </source>
</evidence>
<dbReference type="SUPFAM" id="SSF53850">
    <property type="entry name" value="Periplasmic binding protein-like II"/>
    <property type="match status" value="1"/>
</dbReference>
<evidence type="ECO:0000256" key="5">
    <source>
        <dbReference type="ARBA" id="ARBA00023288"/>
    </source>
</evidence>
<reference evidence="7 8" key="1">
    <citation type="submission" date="2014-12" db="EMBL/GenBank/DDBJ databases">
        <title>Draft genome sequence of Paenibacillus kamchatkensis strain B-2647.</title>
        <authorList>
            <person name="Karlyshev A.V."/>
            <person name="Kudryashova E.B."/>
        </authorList>
    </citation>
    <scope>NUCLEOTIDE SEQUENCE [LARGE SCALE GENOMIC DNA]</scope>
    <source>
        <strain evidence="7 8">VKM B-2647</strain>
    </source>
</reference>
<accession>A0ABR5AQ86</accession>